<dbReference type="PROSITE" id="PS51375">
    <property type="entry name" value="PPR"/>
    <property type="match status" value="2"/>
</dbReference>
<keyword evidence="5" id="KW-1185">Reference proteome</keyword>
<sequence length="328" mass="37335">MASTGKRVLTLARNVSFSIPLQSQQPHYPLIFRGFFSTDPSISITNPLLLKLLQEPTSSVKSVLDSQENGFLCSSRLSLNDLVTSLISSSKPKTAQLVLEWKLEKLSKRNESDPDLYINLIRLCGKLRDSFLAMRVFTVMEFQGVKPTVTAFNSLIEACISSHNMITAFGIFEVMKNSKNFKPNTDTFYYFISEFSKLHDVNSMQAWYSAKKAFEFSPDLRTYEALIHGSVKSKCFDFAVKCFEEMMLSDIVPNAIILENMLEGLCKRKNFDEVKKFLNVVLDNGWEINWNVVEKFIPVWFESGELEGMKEILTKINKSNSATDDIQS</sequence>
<dbReference type="InParanoid" id="A0A1S3CS56"/>
<evidence type="ECO:0000313" key="6">
    <source>
        <dbReference type="RefSeq" id="XP_008466249.2"/>
    </source>
</evidence>
<feature type="repeat" description="PPR" evidence="3">
    <location>
        <begin position="219"/>
        <end position="253"/>
    </location>
</feature>
<feature type="repeat" description="PPR" evidence="3">
    <location>
        <begin position="113"/>
        <end position="147"/>
    </location>
</feature>
<name>A0A1S3CS56_CUCME</name>
<evidence type="ECO:0000256" key="2">
    <source>
        <dbReference type="ARBA" id="ARBA00022737"/>
    </source>
</evidence>
<dbReference type="RefSeq" id="XP_008466249.2">
    <property type="nucleotide sequence ID" value="XM_008468027.3"/>
</dbReference>
<dbReference type="InterPro" id="IPR044179">
    <property type="entry name" value="PPR5-like"/>
</dbReference>
<reference evidence="6" key="1">
    <citation type="submission" date="2025-08" db="UniProtKB">
        <authorList>
            <consortium name="RefSeq"/>
        </authorList>
    </citation>
    <scope>IDENTIFICATION</scope>
    <source>
        <tissue evidence="6">Stem</tissue>
    </source>
</reference>
<dbReference type="Pfam" id="PF17177">
    <property type="entry name" value="PPR_long"/>
    <property type="match status" value="1"/>
</dbReference>
<comment type="similarity">
    <text evidence="1">Belongs to the PPR family. P subfamily.</text>
</comment>
<keyword evidence="2" id="KW-0677">Repeat</keyword>
<dbReference type="KEGG" id="cmo:103503719"/>
<dbReference type="GeneID" id="103503719"/>
<dbReference type="GO" id="GO:0003729">
    <property type="term" value="F:mRNA binding"/>
    <property type="evidence" value="ECO:0007669"/>
    <property type="project" value="InterPro"/>
</dbReference>
<dbReference type="PANTHER" id="PTHR47874:SF4">
    <property type="entry name" value="EXPRESSED PROTEIN"/>
    <property type="match status" value="1"/>
</dbReference>
<proteinExistence type="inferred from homology"/>
<dbReference type="InterPro" id="IPR002885">
    <property type="entry name" value="PPR_rpt"/>
</dbReference>
<gene>
    <name evidence="6" type="primary">LOC103503719</name>
</gene>
<evidence type="ECO:0000313" key="5">
    <source>
        <dbReference type="Proteomes" id="UP001652600"/>
    </source>
</evidence>
<dbReference type="Gene3D" id="1.25.40.10">
    <property type="entry name" value="Tetratricopeptide repeat domain"/>
    <property type="match status" value="2"/>
</dbReference>
<dbReference type="Gramene" id="MELO3C003586.2.1">
    <property type="protein sequence ID" value="MELO3C003586.2.1"/>
    <property type="gene ID" value="MELO3C003586.2"/>
</dbReference>
<dbReference type="InterPro" id="IPR033443">
    <property type="entry name" value="PROP1-like_PPR_dom"/>
</dbReference>
<evidence type="ECO:0000256" key="3">
    <source>
        <dbReference type="PROSITE-ProRule" id="PRU00708"/>
    </source>
</evidence>
<dbReference type="NCBIfam" id="TIGR00756">
    <property type="entry name" value="PPR"/>
    <property type="match status" value="1"/>
</dbReference>
<dbReference type="AlphaFoldDB" id="A0A1S3CS56"/>
<dbReference type="PANTHER" id="PTHR47874">
    <property type="entry name" value="EXPRESSED PROTEIN"/>
    <property type="match status" value="1"/>
</dbReference>
<accession>A0A1S3CS56</accession>
<feature type="domain" description="PROP1-like PPR" evidence="4">
    <location>
        <begin position="115"/>
        <end position="304"/>
    </location>
</feature>
<organism evidence="5 6">
    <name type="scientific">Cucumis melo</name>
    <name type="common">Muskmelon</name>
    <dbReference type="NCBI Taxonomy" id="3656"/>
    <lineage>
        <taxon>Eukaryota</taxon>
        <taxon>Viridiplantae</taxon>
        <taxon>Streptophyta</taxon>
        <taxon>Embryophyta</taxon>
        <taxon>Tracheophyta</taxon>
        <taxon>Spermatophyta</taxon>
        <taxon>Magnoliopsida</taxon>
        <taxon>eudicotyledons</taxon>
        <taxon>Gunneridae</taxon>
        <taxon>Pentapetalae</taxon>
        <taxon>rosids</taxon>
        <taxon>fabids</taxon>
        <taxon>Cucurbitales</taxon>
        <taxon>Cucurbitaceae</taxon>
        <taxon>Benincaseae</taxon>
        <taxon>Cucumis</taxon>
    </lineage>
</organism>
<dbReference type="Proteomes" id="UP001652600">
    <property type="component" value="Chromosome 4"/>
</dbReference>
<evidence type="ECO:0000259" key="4">
    <source>
        <dbReference type="Pfam" id="PF17177"/>
    </source>
</evidence>
<dbReference type="InterPro" id="IPR011990">
    <property type="entry name" value="TPR-like_helical_dom_sf"/>
</dbReference>
<dbReference type="eggNOG" id="KOG4197">
    <property type="taxonomic scope" value="Eukaryota"/>
</dbReference>
<protein>
    <submittedName>
        <fullName evidence="6">Pentatricopeptide repeat-containing protein At1g74580</fullName>
    </submittedName>
</protein>
<evidence type="ECO:0000256" key="1">
    <source>
        <dbReference type="ARBA" id="ARBA00007626"/>
    </source>
</evidence>